<evidence type="ECO:0000256" key="2">
    <source>
        <dbReference type="ARBA" id="ARBA00022614"/>
    </source>
</evidence>
<sequence length="175" mass="19542">MEKPLHVFLLILELYVLQSTLATKFSSSRESLAHDDECSMLFQFKEHISINQSASDPHAYPKVASWKLNRSDCCLWDGVECSGKSSGHVIGIDLSSSFLYGPIKSNNSLFNLIHLRTLNLADNDFQFSQIPSGIGRHLHLANLNLSYSLFGGQIPNEITQLTQLVSLDPLQKSSY</sequence>
<dbReference type="Pfam" id="PF08263">
    <property type="entry name" value="LRRNT_2"/>
    <property type="match status" value="1"/>
</dbReference>
<keyword evidence="5" id="KW-0677">Repeat</keyword>
<keyword evidence="6" id="KW-1133">Transmembrane helix</keyword>
<dbReference type="InterPro" id="IPR013210">
    <property type="entry name" value="LRR_N_plant-typ"/>
</dbReference>
<gene>
    <name evidence="11" type="ORF">LSALG_LOCUS2234</name>
</gene>
<dbReference type="AlphaFoldDB" id="A0AA35V8T2"/>
<keyword evidence="2" id="KW-0433">Leucine-rich repeat</keyword>
<dbReference type="InterPro" id="IPR032675">
    <property type="entry name" value="LRR_dom_sf"/>
</dbReference>
<evidence type="ECO:0000256" key="8">
    <source>
        <dbReference type="ARBA" id="ARBA00023180"/>
    </source>
</evidence>
<dbReference type="Gene3D" id="3.80.10.10">
    <property type="entry name" value="Ribonuclease Inhibitor"/>
    <property type="match status" value="1"/>
</dbReference>
<evidence type="ECO:0000313" key="12">
    <source>
        <dbReference type="Proteomes" id="UP001177003"/>
    </source>
</evidence>
<dbReference type="Proteomes" id="UP001177003">
    <property type="component" value="Chromosome 0"/>
</dbReference>
<evidence type="ECO:0000256" key="9">
    <source>
        <dbReference type="SAM" id="SignalP"/>
    </source>
</evidence>
<dbReference type="PANTHER" id="PTHR48061">
    <property type="entry name" value="LEUCINE-RICH REPEAT RECEPTOR PROTEIN KINASE EMS1-LIKE-RELATED"/>
    <property type="match status" value="1"/>
</dbReference>
<proteinExistence type="predicted"/>
<keyword evidence="12" id="KW-1185">Reference proteome</keyword>
<keyword evidence="7" id="KW-0472">Membrane</keyword>
<feature type="signal peptide" evidence="9">
    <location>
        <begin position="1"/>
        <end position="22"/>
    </location>
</feature>
<dbReference type="PANTHER" id="PTHR48061:SF12">
    <property type="entry name" value="DISEASE RESISTANCE LIKE PROTEIN"/>
    <property type="match status" value="1"/>
</dbReference>
<evidence type="ECO:0000256" key="3">
    <source>
        <dbReference type="ARBA" id="ARBA00022692"/>
    </source>
</evidence>
<evidence type="ECO:0000256" key="6">
    <source>
        <dbReference type="ARBA" id="ARBA00022989"/>
    </source>
</evidence>
<dbReference type="EMBL" id="OX465086">
    <property type="protein sequence ID" value="CAI9261445.1"/>
    <property type="molecule type" value="Genomic_DNA"/>
</dbReference>
<feature type="chain" id="PRO_5041349138" description="Leucine-rich repeat-containing N-terminal plant-type domain-containing protein" evidence="9">
    <location>
        <begin position="23"/>
        <end position="175"/>
    </location>
</feature>
<dbReference type="SUPFAM" id="SSF52058">
    <property type="entry name" value="L domain-like"/>
    <property type="match status" value="1"/>
</dbReference>
<evidence type="ECO:0000259" key="10">
    <source>
        <dbReference type="Pfam" id="PF08263"/>
    </source>
</evidence>
<reference evidence="11" key="1">
    <citation type="submission" date="2023-04" db="EMBL/GenBank/DDBJ databases">
        <authorList>
            <person name="Vijverberg K."/>
            <person name="Xiong W."/>
            <person name="Schranz E."/>
        </authorList>
    </citation>
    <scope>NUCLEOTIDE SEQUENCE</scope>
</reference>
<feature type="domain" description="Leucine-rich repeat-containing N-terminal plant-type" evidence="10">
    <location>
        <begin position="35"/>
        <end position="82"/>
    </location>
</feature>
<evidence type="ECO:0000256" key="5">
    <source>
        <dbReference type="ARBA" id="ARBA00022737"/>
    </source>
</evidence>
<organism evidence="11 12">
    <name type="scientific">Lactuca saligna</name>
    <name type="common">Willowleaf lettuce</name>
    <dbReference type="NCBI Taxonomy" id="75948"/>
    <lineage>
        <taxon>Eukaryota</taxon>
        <taxon>Viridiplantae</taxon>
        <taxon>Streptophyta</taxon>
        <taxon>Embryophyta</taxon>
        <taxon>Tracheophyta</taxon>
        <taxon>Spermatophyta</taxon>
        <taxon>Magnoliopsida</taxon>
        <taxon>eudicotyledons</taxon>
        <taxon>Gunneridae</taxon>
        <taxon>Pentapetalae</taxon>
        <taxon>asterids</taxon>
        <taxon>campanulids</taxon>
        <taxon>Asterales</taxon>
        <taxon>Asteraceae</taxon>
        <taxon>Cichorioideae</taxon>
        <taxon>Cichorieae</taxon>
        <taxon>Lactucinae</taxon>
        <taxon>Lactuca</taxon>
    </lineage>
</organism>
<keyword evidence="8" id="KW-0325">Glycoprotein</keyword>
<name>A0AA35V8T2_LACSI</name>
<keyword evidence="4 9" id="KW-0732">Signal</keyword>
<dbReference type="GO" id="GO:0016020">
    <property type="term" value="C:membrane"/>
    <property type="evidence" value="ECO:0007669"/>
    <property type="project" value="UniProtKB-SubCell"/>
</dbReference>
<comment type="subcellular location">
    <subcellularLocation>
        <location evidence="1">Membrane</location>
        <topology evidence="1">Single-pass type I membrane protein</topology>
    </subcellularLocation>
</comment>
<dbReference type="InterPro" id="IPR046956">
    <property type="entry name" value="RLP23-like"/>
</dbReference>
<evidence type="ECO:0000256" key="4">
    <source>
        <dbReference type="ARBA" id="ARBA00022729"/>
    </source>
</evidence>
<accession>A0AA35V8T2</accession>
<evidence type="ECO:0000313" key="11">
    <source>
        <dbReference type="EMBL" id="CAI9261445.1"/>
    </source>
</evidence>
<protein>
    <recommendedName>
        <fullName evidence="10">Leucine-rich repeat-containing N-terminal plant-type domain-containing protein</fullName>
    </recommendedName>
</protein>
<evidence type="ECO:0000256" key="7">
    <source>
        <dbReference type="ARBA" id="ARBA00023136"/>
    </source>
</evidence>
<evidence type="ECO:0000256" key="1">
    <source>
        <dbReference type="ARBA" id="ARBA00004479"/>
    </source>
</evidence>
<keyword evidence="3" id="KW-0812">Transmembrane</keyword>